<keyword evidence="1" id="KW-0812">Transmembrane</keyword>
<dbReference type="Pfam" id="PF06161">
    <property type="entry name" value="DUF975"/>
    <property type="match status" value="1"/>
</dbReference>
<evidence type="ECO:0000313" key="3">
    <source>
        <dbReference type="Proteomes" id="UP000295773"/>
    </source>
</evidence>
<gene>
    <name evidence="2" type="ORF">EDD61_10551</name>
</gene>
<dbReference type="RefSeq" id="WP_132224211.1">
    <property type="nucleotide sequence ID" value="NZ_JANKBG010000006.1"/>
</dbReference>
<comment type="caution">
    <text evidence="2">The sequence shown here is derived from an EMBL/GenBank/DDBJ whole genome shotgun (WGS) entry which is preliminary data.</text>
</comment>
<dbReference type="PANTHER" id="PTHR40076">
    <property type="entry name" value="MEMBRANE PROTEIN-RELATED"/>
    <property type="match status" value="1"/>
</dbReference>
<keyword evidence="3" id="KW-1185">Reference proteome</keyword>
<dbReference type="EMBL" id="SMBP01000005">
    <property type="protein sequence ID" value="TCU62245.1"/>
    <property type="molecule type" value="Genomic_DNA"/>
</dbReference>
<keyword evidence="1" id="KW-1133">Transmembrane helix</keyword>
<accession>A0A4V2VL73</accession>
<dbReference type="PANTHER" id="PTHR40076:SF1">
    <property type="entry name" value="MEMBRANE PROTEIN"/>
    <property type="match status" value="1"/>
</dbReference>
<sequence length="251" mass="29121">MFSRKELKDRCKAVMQRSYWRMFLVSFIAMLLCGSISDSIANQAHHVSDYKDGITLGVGSLTYTFHDATIFDTIWLNNFLGFAFLIVFIIGIIGILYGIFIANPLRCGVNRFFLQNIQEAQSIAVIFSIFSDNYLNVVKIMLLKNIKIFLWTLLFVIPGIIKSYEYQMIPYLLAEDPSMSSEEAFARSRHMTMHHKFDMFVLDLSFIGWRILGNLLIIGNWFVNPYYEGVLAELYLDLQLRNGYDSTHDFY</sequence>
<dbReference type="InterPro" id="IPR010380">
    <property type="entry name" value="DUF975"/>
</dbReference>
<proteinExistence type="predicted"/>
<feature type="transmembrane region" description="Helical" evidence="1">
    <location>
        <begin position="79"/>
        <end position="102"/>
    </location>
</feature>
<dbReference type="Proteomes" id="UP000295773">
    <property type="component" value="Unassembled WGS sequence"/>
</dbReference>
<organism evidence="2 3">
    <name type="scientific">Longicatena caecimuris</name>
    <dbReference type="NCBI Taxonomy" id="1796635"/>
    <lineage>
        <taxon>Bacteria</taxon>
        <taxon>Bacillati</taxon>
        <taxon>Bacillota</taxon>
        <taxon>Erysipelotrichia</taxon>
        <taxon>Erysipelotrichales</taxon>
        <taxon>Erysipelotrichaceae</taxon>
        <taxon>Longicatena</taxon>
    </lineage>
</organism>
<evidence type="ECO:0000256" key="1">
    <source>
        <dbReference type="SAM" id="Phobius"/>
    </source>
</evidence>
<evidence type="ECO:0000313" key="2">
    <source>
        <dbReference type="EMBL" id="TCU62245.1"/>
    </source>
</evidence>
<feature type="transmembrane region" description="Helical" evidence="1">
    <location>
        <begin position="199"/>
        <end position="223"/>
    </location>
</feature>
<name>A0A4V2VL73_9FIRM</name>
<dbReference type="AlphaFoldDB" id="A0A4V2VL73"/>
<protein>
    <submittedName>
        <fullName evidence="2">Putative membrane protein</fullName>
    </submittedName>
</protein>
<keyword evidence="1" id="KW-0472">Membrane</keyword>
<feature type="transmembrane region" description="Helical" evidence="1">
    <location>
        <begin position="148"/>
        <end position="164"/>
    </location>
</feature>
<reference evidence="2 3" key="1">
    <citation type="submission" date="2019-03" db="EMBL/GenBank/DDBJ databases">
        <title>Genomic Encyclopedia of Type Strains, Phase IV (KMG-IV): sequencing the most valuable type-strain genomes for metagenomic binning, comparative biology and taxonomic classification.</title>
        <authorList>
            <person name="Goeker M."/>
        </authorList>
    </citation>
    <scope>NUCLEOTIDE SEQUENCE [LARGE SCALE GENOMIC DNA]</scope>
    <source>
        <strain evidence="2 3">DSM 29481</strain>
    </source>
</reference>